<evidence type="ECO:0000313" key="9">
    <source>
        <dbReference type="EMBL" id="MEA0976875.1"/>
    </source>
</evidence>
<evidence type="ECO:0000256" key="2">
    <source>
        <dbReference type="ARBA" id="ARBA00022448"/>
    </source>
</evidence>
<reference evidence="10" key="1">
    <citation type="submission" date="2022-11" db="EMBL/GenBank/DDBJ databases">
        <title>Lysinibacillus irui.</title>
        <authorList>
            <person name="Akintayo S.O."/>
        </authorList>
    </citation>
    <scope>NUCLEOTIDE SEQUENCE</scope>
    <source>
        <strain evidence="10">IRB4-01</strain>
    </source>
</reference>
<dbReference type="InterPro" id="IPR011701">
    <property type="entry name" value="MFS"/>
</dbReference>
<feature type="transmembrane region" description="Helical" evidence="7">
    <location>
        <begin position="12"/>
        <end position="36"/>
    </location>
</feature>
<proteinExistence type="predicted"/>
<feature type="transmembrane region" description="Helical" evidence="7">
    <location>
        <begin position="216"/>
        <end position="234"/>
    </location>
</feature>
<evidence type="ECO:0000256" key="4">
    <source>
        <dbReference type="ARBA" id="ARBA00022692"/>
    </source>
</evidence>
<dbReference type="AlphaFoldDB" id="A0AAJ5RGS5"/>
<dbReference type="Proteomes" id="UP001289615">
    <property type="component" value="Unassembled WGS sequence"/>
</dbReference>
<dbReference type="InterPro" id="IPR020846">
    <property type="entry name" value="MFS_dom"/>
</dbReference>
<keyword evidence="4 7" id="KW-0812">Transmembrane</keyword>
<feature type="transmembrane region" description="Helical" evidence="7">
    <location>
        <begin position="285"/>
        <end position="302"/>
    </location>
</feature>
<dbReference type="InterPro" id="IPR000849">
    <property type="entry name" value="Sugar_P_transporter"/>
</dbReference>
<keyword evidence="6 7" id="KW-0472">Membrane</keyword>
<dbReference type="CDD" id="cd17319">
    <property type="entry name" value="MFS_ExuT_GudP_like"/>
    <property type="match status" value="1"/>
</dbReference>
<dbReference type="PANTHER" id="PTHR11662:SF399">
    <property type="entry name" value="FI19708P1-RELATED"/>
    <property type="match status" value="1"/>
</dbReference>
<keyword evidence="3" id="KW-1003">Cell membrane</keyword>
<feature type="transmembrane region" description="Helical" evidence="7">
    <location>
        <begin position="254"/>
        <end position="273"/>
    </location>
</feature>
<keyword evidence="5 7" id="KW-1133">Transmembrane helix</keyword>
<reference evidence="9 12" key="2">
    <citation type="submission" date="2023-12" db="EMBL/GenBank/DDBJ databases">
        <title>Genome comparison identifies genes involved in endophytic behavior of Lysinibacillus irui and provides insights into its role as a plant-growth promoting bacterium.</title>
        <authorList>
            <person name="Hilario S."/>
            <person name="Matos I."/>
            <person name="Goncalves M.F.M."/>
            <person name="Pardo C.A."/>
            <person name="Santos M.J."/>
        </authorList>
    </citation>
    <scope>NUCLEOTIDE SEQUENCE [LARGE SCALE GENOMIC DNA]</scope>
    <source>
        <strain evidence="9 12">B3</strain>
    </source>
</reference>
<gene>
    <name evidence="10" type="ORF">OU989_15920</name>
    <name evidence="9" type="ORF">U6C28_11260</name>
</gene>
<dbReference type="PROSITE" id="PS50850">
    <property type="entry name" value="MFS"/>
    <property type="match status" value="1"/>
</dbReference>
<dbReference type="Gene3D" id="1.20.1250.20">
    <property type="entry name" value="MFS general substrate transporter like domains"/>
    <property type="match status" value="2"/>
</dbReference>
<name>A0AAJ5RGS5_9BACI</name>
<dbReference type="EMBL" id="JAXUIA010000006">
    <property type="protein sequence ID" value="MEA0976875.1"/>
    <property type="molecule type" value="Genomic_DNA"/>
</dbReference>
<evidence type="ECO:0000313" key="10">
    <source>
        <dbReference type="EMBL" id="WDV05777.1"/>
    </source>
</evidence>
<dbReference type="InterPro" id="IPR050382">
    <property type="entry name" value="MFS_Na/Anion_cotransporter"/>
</dbReference>
<accession>A0AAJ5RGS5</accession>
<feature type="transmembrane region" description="Helical" evidence="7">
    <location>
        <begin position="48"/>
        <end position="66"/>
    </location>
</feature>
<feature type="transmembrane region" description="Helical" evidence="7">
    <location>
        <begin position="169"/>
        <end position="188"/>
    </location>
</feature>
<feature type="transmembrane region" description="Helical" evidence="7">
    <location>
        <begin position="308"/>
        <end position="335"/>
    </location>
</feature>
<evidence type="ECO:0000256" key="7">
    <source>
        <dbReference type="SAM" id="Phobius"/>
    </source>
</evidence>
<keyword evidence="12" id="KW-1185">Reference proteome</keyword>
<protein>
    <submittedName>
        <fullName evidence="10">MFS transporter</fullName>
    </submittedName>
</protein>
<evidence type="ECO:0000256" key="1">
    <source>
        <dbReference type="ARBA" id="ARBA00004651"/>
    </source>
</evidence>
<dbReference type="GO" id="GO:0005886">
    <property type="term" value="C:plasma membrane"/>
    <property type="evidence" value="ECO:0007669"/>
    <property type="project" value="UniProtKB-SubCell"/>
</dbReference>
<dbReference type="Proteomes" id="UP001219585">
    <property type="component" value="Chromosome"/>
</dbReference>
<evidence type="ECO:0000256" key="6">
    <source>
        <dbReference type="ARBA" id="ARBA00023136"/>
    </source>
</evidence>
<comment type="subcellular location">
    <subcellularLocation>
        <location evidence="1">Cell membrane</location>
        <topology evidence="1">Multi-pass membrane protein</topology>
    </subcellularLocation>
</comment>
<dbReference type="PANTHER" id="PTHR11662">
    <property type="entry name" value="SOLUTE CARRIER FAMILY 17"/>
    <property type="match status" value="1"/>
</dbReference>
<dbReference type="Pfam" id="PF07690">
    <property type="entry name" value="MFS_1"/>
    <property type="match status" value="1"/>
</dbReference>
<dbReference type="InterPro" id="IPR036259">
    <property type="entry name" value="MFS_trans_sf"/>
</dbReference>
<evidence type="ECO:0000313" key="11">
    <source>
        <dbReference type="Proteomes" id="UP001219585"/>
    </source>
</evidence>
<feature type="transmembrane region" description="Helical" evidence="7">
    <location>
        <begin position="141"/>
        <end position="163"/>
    </location>
</feature>
<feature type="transmembrane region" description="Helical" evidence="7">
    <location>
        <begin position="347"/>
        <end position="367"/>
    </location>
</feature>
<keyword evidence="2" id="KW-0813">Transport</keyword>
<evidence type="ECO:0000256" key="3">
    <source>
        <dbReference type="ARBA" id="ARBA00022475"/>
    </source>
</evidence>
<dbReference type="PIRSF" id="PIRSF002808">
    <property type="entry name" value="Hexose_phosphate_transp"/>
    <property type="match status" value="1"/>
</dbReference>
<feature type="transmembrane region" description="Helical" evidence="7">
    <location>
        <begin position="86"/>
        <end position="111"/>
    </location>
</feature>
<feature type="transmembrane region" description="Helical" evidence="7">
    <location>
        <begin position="373"/>
        <end position="395"/>
    </location>
</feature>
<evidence type="ECO:0000256" key="5">
    <source>
        <dbReference type="ARBA" id="ARBA00022989"/>
    </source>
</evidence>
<organism evidence="10 11">
    <name type="scientific">Lysinibacillus irui</name>
    <dbReference type="NCBI Taxonomy" id="2998077"/>
    <lineage>
        <taxon>Bacteria</taxon>
        <taxon>Bacillati</taxon>
        <taxon>Bacillota</taxon>
        <taxon>Bacilli</taxon>
        <taxon>Bacillales</taxon>
        <taxon>Bacillaceae</taxon>
        <taxon>Lysinibacillus</taxon>
    </lineage>
</organism>
<dbReference type="RefSeq" id="WP_274793983.1">
    <property type="nucleotide sequence ID" value="NZ_CP113527.1"/>
</dbReference>
<evidence type="ECO:0000313" key="12">
    <source>
        <dbReference type="Proteomes" id="UP001289615"/>
    </source>
</evidence>
<sequence length="414" mass="45116">MTATTKARNTKYIVIAMLFLGWSLGNFDRFIINFAILDISKELQLTEALTGIVLSSFFAGYALMQIPGGWLADRFGYRKVLISTILVWSIFTVLTGAAWSFLSIIVIRFLFGVGEGSYFPAASKGIANWFPVDERSKAMSIMLTSGSIMGVVAPIVGTYLMLALGWRDIFYIVGAIGIVVALCFFFLVKEKEIPAIHQVQTQTSKAPLRDVLKTPMIWKLFIAYFSIYAVNWGLTSWMPTYLSKVRGLELTAVGIYSAIPPFVGIFAMLCSGYILDKMPQGRDKLVAGIFAIIAGIGLLLMANAPSMLVFTICQSIVTVMLSFNIILITSVPLKILPEAVVGTANGFINTGAQFAGVLTPMLIGFLVEAFGGSYSPAFAMLIGFTIVCAVSLFMIRPTKQTVVINPPSINEIID</sequence>
<dbReference type="SUPFAM" id="SSF103473">
    <property type="entry name" value="MFS general substrate transporter"/>
    <property type="match status" value="1"/>
</dbReference>
<dbReference type="EMBL" id="CP113527">
    <property type="protein sequence ID" value="WDV05777.1"/>
    <property type="molecule type" value="Genomic_DNA"/>
</dbReference>
<dbReference type="GO" id="GO:0022857">
    <property type="term" value="F:transmembrane transporter activity"/>
    <property type="evidence" value="ECO:0007669"/>
    <property type="project" value="InterPro"/>
</dbReference>
<dbReference type="KEGG" id="liu:OU989_15920"/>
<evidence type="ECO:0000259" key="8">
    <source>
        <dbReference type="PROSITE" id="PS50850"/>
    </source>
</evidence>
<feature type="domain" description="Major facilitator superfamily (MFS) profile" evidence="8">
    <location>
        <begin position="14"/>
        <end position="400"/>
    </location>
</feature>